<organism evidence="2 3">
    <name type="scientific">Exidia glandulosa HHB12029</name>
    <dbReference type="NCBI Taxonomy" id="1314781"/>
    <lineage>
        <taxon>Eukaryota</taxon>
        <taxon>Fungi</taxon>
        <taxon>Dikarya</taxon>
        <taxon>Basidiomycota</taxon>
        <taxon>Agaricomycotina</taxon>
        <taxon>Agaricomycetes</taxon>
        <taxon>Auriculariales</taxon>
        <taxon>Exidiaceae</taxon>
        <taxon>Exidia</taxon>
    </lineage>
</organism>
<feature type="region of interest" description="Disordered" evidence="1">
    <location>
        <begin position="1"/>
        <end position="56"/>
    </location>
</feature>
<evidence type="ECO:0000313" key="3">
    <source>
        <dbReference type="Proteomes" id="UP000077266"/>
    </source>
</evidence>
<feature type="compositionally biased region" description="Polar residues" evidence="1">
    <location>
        <begin position="32"/>
        <end position="42"/>
    </location>
</feature>
<evidence type="ECO:0000256" key="1">
    <source>
        <dbReference type="SAM" id="MobiDB-lite"/>
    </source>
</evidence>
<dbReference type="AlphaFoldDB" id="A0A165MHX1"/>
<keyword evidence="3" id="KW-1185">Reference proteome</keyword>
<accession>A0A165MHX1</accession>
<proteinExistence type="predicted"/>
<feature type="region of interest" description="Disordered" evidence="1">
    <location>
        <begin position="339"/>
        <end position="363"/>
    </location>
</feature>
<protein>
    <submittedName>
        <fullName evidence="2">Uncharacterized protein</fullName>
    </submittedName>
</protein>
<sequence>MPFPRSEPLSPVLMSTPSRRARSRSPRVYSSTEPRASTHLSRSPSPAPEMPPLPEMLANFPETPSTLPQSAQFAALIDRQATVFASDEVFFHNHFSQAEADRDNAEQQRTTFFVAAEGERDRWFRALEEQREARSADAEFARRGGEEARSRAFEDHNSRRHWRCQTAQFRIEREYESAKSAHVDALCTRQNRMVRLIEVHKHVITALRTRIAVLRTGVQTPHERPHVRRVTSTASVLCADHRLLSTATLCTKSGQGVQTLTPRLRMRPLRLRHRRLRLRLRLSAFRQVNQRCPNRGLPHRRHRIAAHGSTPARRRLHGPATGTAVRAGTVLSIYTMPSSSCRPRFSKSPPSASRYRLSRTPRM</sequence>
<dbReference type="InParanoid" id="A0A165MHX1"/>
<gene>
    <name evidence="2" type="ORF">EXIGLDRAFT_251223</name>
</gene>
<dbReference type="EMBL" id="KV425911">
    <property type="protein sequence ID" value="KZV99291.1"/>
    <property type="molecule type" value="Genomic_DNA"/>
</dbReference>
<dbReference type="OrthoDB" id="10663467at2759"/>
<evidence type="ECO:0000313" key="2">
    <source>
        <dbReference type="EMBL" id="KZV99291.1"/>
    </source>
</evidence>
<reference evidence="2 3" key="1">
    <citation type="journal article" date="2016" name="Mol. Biol. Evol.">
        <title>Comparative Genomics of Early-Diverging Mushroom-Forming Fungi Provides Insights into the Origins of Lignocellulose Decay Capabilities.</title>
        <authorList>
            <person name="Nagy L.G."/>
            <person name="Riley R."/>
            <person name="Tritt A."/>
            <person name="Adam C."/>
            <person name="Daum C."/>
            <person name="Floudas D."/>
            <person name="Sun H."/>
            <person name="Yadav J.S."/>
            <person name="Pangilinan J."/>
            <person name="Larsson K.H."/>
            <person name="Matsuura K."/>
            <person name="Barry K."/>
            <person name="Labutti K."/>
            <person name="Kuo R."/>
            <person name="Ohm R.A."/>
            <person name="Bhattacharya S.S."/>
            <person name="Shirouzu T."/>
            <person name="Yoshinaga Y."/>
            <person name="Martin F.M."/>
            <person name="Grigoriev I.V."/>
            <person name="Hibbett D.S."/>
        </authorList>
    </citation>
    <scope>NUCLEOTIDE SEQUENCE [LARGE SCALE GENOMIC DNA]</scope>
    <source>
        <strain evidence="2 3">HHB12029</strain>
    </source>
</reference>
<dbReference type="Proteomes" id="UP000077266">
    <property type="component" value="Unassembled WGS sequence"/>
</dbReference>
<feature type="compositionally biased region" description="Pro residues" evidence="1">
    <location>
        <begin position="45"/>
        <end position="54"/>
    </location>
</feature>
<name>A0A165MHX1_EXIGL</name>